<comment type="caution">
    <text evidence="1">The sequence shown here is derived from an EMBL/GenBank/DDBJ whole genome shotgun (WGS) entry which is preliminary data.</text>
</comment>
<accession>A0A2H5XC08</accession>
<name>A0A2H5XC08_9BACT</name>
<sequence>MAKYDYDAYGAVREQSGQRSNSFKYVAQIGHPTDEETGLIYMRARYYEPATGRFISEDPACDGVNWYLYADGNPVAAVDVEGHNSEWEWNEITPLEFVYFVLGWYLRKLGSELISQGKSKIKEGLKDMAEGRSWQVLTRSSIGKPMEFFGALKVQGGVKEFRQGRFCSSQEPIS</sequence>
<dbReference type="EMBL" id="BEHT01000015">
    <property type="protein sequence ID" value="GBC98731.1"/>
    <property type="molecule type" value="Genomic_DNA"/>
</dbReference>
<keyword evidence="1" id="KW-0378">Hydrolase</keyword>
<organism evidence="1 2">
    <name type="scientific">Candidatus Fervidibacter japonicus</name>
    <dbReference type="NCBI Taxonomy" id="2035412"/>
    <lineage>
        <taxon>Bacteria</taxon>
        <taxon>Candidatus Fervidibacterota</taxon>
        <taxon>Candidatus Fervidibacter</taxon>
    </lineage>
</organism>
<dbReference type="NCBIfam" id="TIGR03696">
    <property type="entry name" value="Rhs_assc_core"/>
    <property type="match status" value="1"/>
</dbReference>
<dbReference type="InterPro" id="IPR022385">
    <property type="entry name" value="Rhs_assc_core"/>
</dbReference>
<dbReference type="AlphaFoldDB" id="A0A2H5XC08"/>
<proteinExistence type="predicted"/>
<dbReference type="Gene3D" id="2.180.10.10">
    <property type="entry name" value="RHS repeat-associated core"/>
    <property type="match status" value="1"/>
</dbReference>
<dbReference type="EC" id="3.1.-.-" evidence="1"/>
<gene>
    <name evidence="1" type="primary">wapA_2</name>
    <name evidence="1" type="ORF">HRbin17_01245</name>
</gene>
<dbReference type="GO" id="GO:0016787">
    <property type="term" value="F:hydrolase activity"/>
    <property type="evidence" value="ECO:0007669"/>
    <property type="project" value="UniProtKB-KW"/>
</dbReference>
<evidence type="ECO:0000313" key="1">
    <source>
        <dbReference type="EMBL" id="GBC98731.1"/>
    </source>
</evidence>
<dbReference type="PANTHER" id="PTHR32305:SF15">
    <property type="entry name" value="PROTEIN RHSA-RELATED"/>
    <property type="match status" value="1"/>
</dbReference>
<dbReference type="Proteomes" id="UP000236173">
    <property type="component" value="Unassembled WGS sequence"/>
</dbReference>
<evidence type="ECO:0000313" key="2">
    <source>
        <dbReference type="Proteomes" id="UP000236173"/>
    </source>
</evidence>
<reference evidence="2" key="1">
    <citation type="submission" date="2017-09" db="EMBL/GenBank/DDBJ databases">
        <title>Metaegenomics of thermophilic ammonia-oxidizing enrichment culture.</title>
        <authorList>
            <person name="Kato S."/>
            <person name="Suzuki K."/>
        </authorList>
    </citation>
    <scope>NUCLEOTIDE SEQUENCE [LARGE SCALE GENOMIC DNA]</scope>
</reference>
<protein>
    <submittedName>
        <fullName evidence="1">tRNA(Glu)-specific nuclease WapA</fullName>
        <ecNumber evidence="1">3.1.-.-</ecNumber>
    </submittedName>
</protein>
<dbReference type="PANTHER" id="PTHR32305">
    <property type="match status" value="1"/>
</dbReference>
<dbReference type="InterPro" id="IPR050708">
    <property type="entry name" value="T6SS_VgrG/RHS"/>
</dbReference>